<feature type="transmembrane region" description="Helical" evidence="2">
    <location>
        <begin position="196"/>
        <end position="219"/>
    </location>
</feature>
<keyword evidence="5" id="KW-1185">Reference proteome</keyword>
<dbReference type="Proteomes" id="UP000321034">
    <property type="component" value="Unassembled WGS sequence"/>
</dbReference>
<feature type="region of interest" description="Disordered" evidence="1">
    <location>
        <begin position="99"/>
        <end position="137"/>
    </location>
</feature>
<evidence type="ECO:0000313" key="4">
    <source>
        <dbReference type="EMBL" id="TXK13261.1"/>
    </source>
</evidence>
<evidence type="ECO:0000259" key="3">
    <source>
        <dbReference type="Pfam" id="PF26366"/>
    </source>
</evidence>
<protein>
    <submittedName>
        <fullName evidence="4">Glycosyl transferase</fullName>
    </submittedName>
</protein>
<feature type="compositionally biased region" description="Low complexity" evidence="1">
    <location>
        <begin position="126"/>
        <end position="137"/>
    </location>
</feature>
<reference evidence="4 5" key="1">
    <citation type="submission" date="2019-08" db="EMBL/GenBank/DDBJ databases">
        <authorList>
            <person name="Dong K."/>
        </authorList>
    </citation>
    <scope>NUCLEOTIDE SEQUENCE [LARGE SCALE GENOMIC DNA]</scope>
    <source>
        <strain evidence="4 5">JCM14558</strain>
    </source>
</reference>
<gene>
    <name evidence="4" type="ORF">FVP77_07570</name>
</gene>
<dbReference type="OrthoDB" id="3265533at2"/>
<keyword evidence="2" id="KW-0812">Transmembrane</keyword>
<proteinExistence type="predicted"/>
<feature type="domain" description="DUF8094" evidence="3">
    <location>
        <begin position="315"/>
        <end position="615"/>
    </location>
</feature>
<evidence type="ECO:0000313" key="5">
    <source>
        <dbReference type="Proteomes" id="UP000321034"/>
    </source>
</evidence>
<evidence type="ECO:0000256" key="2">
    <source>
        <dbReference type="SAM" id="Phobius"/>
    </source>
</evidence>
<organism evidence="4 5">
    <name type="scientific">Microbacterium hatanonis</name>
    <dbReference type="NCBI Taxonomy" id="404366"/>
    <lineage>
        <taxon>Bacteria</taxon>
        <taxon>Bacillati</taxon>
        <taxon>Actinomycetota</taxon>
        <taxon>Actinomycetes</taxon>
        <taxon>Micrococcales</taxon>
        <taxon>Microbacteriaceae</taxon>
        <taxon>Microbacterium</taxon>
    </lineage>
</organism>
<sequence length="618" mass="64023">MRFVWAVVAFLIAAVMIGAGIAQRTVFEGPSTETQTIQTDGATAYTLIDGAVLTRLPGAQTVTAEGDGAVFAAYGRTADLRAWLADTAFTEITVDGEGAVSNATSTPTPSPSPSGSADAAEDAAAGDDSAGSDAAATVARDPAGSDLWLEEFQGDGSLTMPLQLPDTMSVLLASDGSAPAPSTIVLSWPLPVTTPWAGPLIVSGSIVLLVGIFLYVLAIRHSRRSRGPRRKGLPMPVTEPIDLAVEGVDKGVITAGAPASRRSVSSRRRAFLVVPAVAATTLLFAGCSADAWPDLASSATPTPTETVIVPEGQQAPAVTENQAERIVSEVAATIASADAAGDAGLAATRLGGAALAERQTNYTLRAAIPEHPALPAIPASPVEIVLPQAFDGWPRSVLTVVENDADTTVAPTIMLLTQEDPWSDYKAMYVASLEASTELPDVAASYVGAYQVPPDSGFLSLAPDDLAAAYADVINNGENSQYWSKFDTQGDLLLAGIQANKDQRTADLAQTGTNTAEIAFESVAGSQEPFALATLEGGAIVAVNVNDNDTVKPTNADAVIKLLDNPAVKTLTGVEESSTGFFTTYSDQLFFYVPAQGSSEQIRLLGYRSSILEAKVIP</sequence>
<dbReference type="GO" id="GO:0016740">
    <property type="term" value="F:transferase activity"/>
    <property type="evidence" value="ECO:0007669"/>
    <property type="project" value="UniProtKB-KW"/>
</dbReference>
<evidence type="ECO:0000256" key="1">
    <source>
        <dbReference type="SAM" id="MobiDB-lite"/>
    </source>
</evidence>
<name>A0A5C8I4Y1_9MICO</name>
<dbReference type="RefSeq" id="WP_147893927.1">
    <property type="nucleotide sequence ID" value="NZ_BAAANR010000001.1"/>
</dbReference>
<dbReference type="InterPro" id="IPR058407">
    <property type="entry name" value="DUF8094"/>
</dbReference>
<feature type="transmembrane region" description="Helical" evidence="2">
    <location>
        <begin position="270"/>
        <end position="292"/>
    </location>
</feature>
<accession>A0A5C8I4Y1</accession>
<dbReference type="EMBL" id="VRSV01000001">
    <property type="protein sequence ID" value="TXK13261.1"/>
    <property type="molecule type" value="Genomic_DNA"/>
</dbReference>
<comment type="caution">
    <text evidence="4">The sequence shown here is derived from an EMBL/GenBank/DDBJ whole genome shotgun (WGS) entry which is preliminary data.</text>
</comment>
<dbReference type="Pfam" id="PF26366">
    <property type="entry name" value="DUF8094"/>
    <property type="match status" value="1"/>
</dbReference>
<feature type="compositionally biased region" description="Low complexity" evidence="1">
    <location>
        <begin position="103"/>
        <end position="118"/>
    </location>
</feature>
<keyword evidence="2" id="KW-0472">Membrane</keyword>
<keyword evidence="4" id="KW-0808">Transferase</keyword>
<dbReference type="AlphaFoldDB" id="A0A5C8I4Y1"/>
<keyword evidence="2" id="KW-1133">Transmembrane helix</keyword>